<sequence length="129" mass="14158">MTTSRLEVLVGRATVWLGPDERCQEGPGGHAMWGSGFFVAPGWVLTCAHVLRPAGESGPRSRLGEDAARPFLVHGEHGRVRARAGYWLMDGEGAPEQDLVLVRLLEETAHSCVWLTDRCDRPFRVTAHG</sequence>
<keyword evidence="2" id="KW-1185">Reference proteome</keyword>
<accession>A0ABT7A1S4</accession>
<dbReference type="EMBL" id="JANCPR020000027">
    <property type="protein sequence ID" value="MDJ1135270.1"/>
    <property type="molecule type" value="Genomic_DNA"/>
</dbReference>
<evidence type="ECO:0000313" key="1">
    <source>
        <dbReference type="EMBL" id="MDJ1135270.1"/>
    </source>
</evidence>
<comment type="caution">
    <text evidence="1">The sequence shown here is derived from an EMBL/GenBank/DDBJ whole genome shotgun (WGS) entry which is preliminary data.</text>
</comment>
<dbReference type="Proteomes" id="UP001214441">
    <property type="component" value="Unassembled WGS sequence"/>
</dbReference>
<evidence type="ECO:0000313" key="2">
    <source>
        <dbReference type="Proteomes" id="UP001214441"/>
    </source>
</evidence>
<organism evidence="1 2">
    <name type="scientific">Streptomyces iconiensis</name>
    <dbReference type="NCBI Taxonomy" id="1384038"/>
    <lineage>
        <taxon>Bacteria</taxon>
        <taxon>Bacillati</taxon>
        <taxon>Actinomycetota</taxon>
        <taxon>Actinomycetes</taxon>
        <taxon>Kitasatosporales</taxon>
        <taxon>Streptomycetaceae</taxon>
        <taxon>Streptomyces</taxon>
    </lineage>
</organism>
<gene>
    <name evidence="1" type="ORF">NMN56_025560</name>
</gene>
<proteinExistence type="predicted"/>
<dbReference type="RefSeq" id="WP_274040664.1">
    <property type="nucleotide sequence ID" value="NZ_JANCPR020000027.1"/>
</dbReference>
<protein>
    <submittedName>
        <fullName evidence="1">Trypsin-like peptidase domain-containing protein</fullName>
    </submittedName>
</protein>
<reference evidence="1 2" key="1">
    <citation type="submission" date="2023-05" db="EMBL/GenBank/DDBJ databases">
        <title>Streptantibioticus silvisoli sp. nov., acidotolerant actinomycetes 1 from pine litter.</title>
        <authorList>
            <person name="Swiecimska M."/>
            <person name="Golinska P."/>
            <person name="Sangal V."/>
            <person name="Wachnowicz B."/>
            <person name="Goodfellow M."/>
        </authorList>
    </citation>
    <scope>NUCLEOTIDE SEQUENCE [LARGE SCALE GENOMIC DNA]</scope>
    <source>
        <strain evidence="1 2">DSM 42109</strain>
    </source>
</reference>
<dbReference type="SUPFAM" id="SSF50494">
    <property type="entry name" value="Trypsin-like serine proteases"/>
    <property type="match status" value="1"/>
</dbReference>
<name>A0ABT7A1S4_9ACTN</name>
<dbReference type="InterPro" id="IPR009003">
    <property type="entry name" value="Peptidase_S1_PA"/>
</dbReference>